<comment type="caution">
    <text evidence="2">The sequence shown here is derived from an EMBL/GenBank/DDBJ whole genome shotgun (WGS) entry which is preliminary data.</text>
</comment>
<organism evidence="2 3">
    <name type="scientific">Araneus ventricosus</name>
    <name type="common">Orbweaver spider</name>
    <name type="synonym">Epeira ventricosa</name>
    <dbReference type="NCBI Taxonomy" id="182803"/>
    <lineage>
        <taxon>Eukaryota</taxon>
        <taxon>Metazoa</taxon>
        <taxon>Ecdysozoa</taxon>
        <taxon>Arthropoda</taxon>
        <taxon>Chelicerata</taxon>
        <taxon>Arachnida</taxon>
        <taxon>Araneae</taxon>
        <taxon>Araneomorphae</taxon>
        <taxon>Entelegynae</taxon>
        <taxon>Araneoidea</taxon>
        <taxon>Araneidae</taxon>
        <taxon>Araneus</taxon>
    </lineage>
</organism>
<dbReference type="AlphaFoldDB" id="A0A4Y2NS26"/>
<sequence length="93" mass="10102">MVCGKVSASALRDSWLDSTEEQQRNRAWCMLNPSGSNDLPLVRHGILERRGSAQVSSLSSGHPSRGFNEYVNEKSPDKLTGYRFPGGHGNGVG</sequence>
<accession>A0A4Y2NS26</accession>
<reference evidence="2 3" key="1">
    <citation type="journal article" date="2019" name="Sci. Rep.">
        <title>Orb-weaving spider Araneus ventricosus genome elucidates the spidroin gene catalogue.</title>
        <authorList>
            <person name="Kono N."/>
            <person name="Nakamura H."/>
            <person name="Ohtoshi R."/>
            <person name="Moran D.A.P."/>
            <person name="Shinohara A."/>
            <person name="Yoshida Y."/>
            <person name="Fujiwara M."/>
            <person name="Mori M."/>
            <person name="Tomita M."/>
            <person name="Arakawa K."/>
        </authorList>
    </citation>
    <scope>NUCLEOTIDE SEQUENCE [LARGE SCALE GENOMIC DNA]</scope>
</reference>
<keyword evidence="3" id="KW-1185">Reference proteome</keyword>
<evidence type="ECO:0000313" key="3">
    <source>
        <dbReference type="Proteomes" id="UP000499080"/>
    </source>
</evidence>
<feature type="region of interest" description="Disordered" evidence="1">
    <location>
        <begin position="53"/>
        <end position="93"/>
    </location>
</feature>
<evidence type="ECO:0000256" key="1">
    <source>
        <dbReference type="SAM" id="MobiDB-lite"/>
    </source>
</evidence>
<dbReference type="EMBL" id="BGPR01009672">
    <property type="protein sequence ID" value="GBN41522.1"/>
    <property type="molecule type" value="Genomic_DNA"/>
</dbReference>
<proteinExistence type="predicted"/>
<name>A0A4Y2NS26_ARAVE</name>
<evidence type="ECO:0000313" key="2">
    <source>
        <dbReference type="EMBL" id="GBN41522.1"/>
    </source>
</evidence>
<feature type="compositionally biased region" description="Polar residues" evidence="1">
    <location>
        <begin position="53"/>
        <end position="62"/>
    </location>
</feature>
<dbReference type="Proteomes" id="UP000499080">
    <property type="component" value="Unassembled WGS sequence"/>
</dbReference>
<protein>
    <submittedName>
        <fullName evidence="2">Uncharacterized protein</fullName>
    </submittedName>
</protein>
<feature type="compositionally biased region" description="Gly residues" evidence="1">
    <location>
        <begin position="84"/>
        <end position="93"/>
    </location>
</feature>
<gene>
    <name evidence="2" type="ORF">AVEN_257585_1</name>
</gene>